<comment type="caution">
    <text evidence="5">The sequence shown here is derived from an EMBL/GenBank/DDBJ whole genome shotgun (WGS) entry which is preliminary data.</text>
</comment>
<dbReference type="PANTHER" id="PTHR35138">
    <property type="entry name" value="OS01G0225300 PROTEIN"/>
    <property type="match status" value="1"/>
</dbReference>
<dbReference type="AlphaFoldDB" id="A0AAW1KVZ7"/>
<evidence type="ECO:0008006" key="7">
    <source>
        <dbReference type="Google" id="ProtNLM"/>
    </source>
</evidence>
<keyword evidence="3" id="KW-0934">Plastid</keyword>
<evidence type="ECO:0000256" key="1">
    <source>
        <dbReference type="ARBA" id="ARBA00004229"/>
    </source>
</evidence>
<dbReference type="EMBL" id="JBDFQZ010000005">
    <property type="protein sequence ID" value="KAK9724682.1"/>
    <property type="molecule type" value="Genomic_DNA"/>
</dbReference>
<evidence type="ECO:0000313" key="6">
    <source>
        <dbReference type="Proteomes" id="UP001443914"/>
    </source>
</evidence>
<sequence>MAPPQDHHHNHPHHHHLTAFLQSTAANITSFLTPKPPKTTPSQPLLISSTSSPSTVFLPLPLPFSESTRHDSPESPPSPSLRPKQTGPGSSGFPSMVRIGGLRSSGQSGVGVGSGGGPAFVGQVFSMCDLTGTGLMAVTTQFDIPFISQRAPEWIKKMFSSVLKNESGPVFRFFMDLGDAVSYVKRLNIPSGVVGSCRLDLAYEHYKEKPHLFQFVPNSRQVKAASKLLKGNKRMNGKRIDGVPVFSAQNLDIAIATPDGVKWYTPYFFDKSVLDNILEESVDQHFHSLIQTRRVQRGGDVIDDNIAAEVIEESADSLWESTEVQELMDEMGQSGVPLSVISKAAEMQLLYAADRVLLGNRWLRKATGIQPKFPYIVDSFERRSAVSWSRVSKLGASTKSNLESQNKLAEPSSSVKLEPENEDCHFPLGDWLRLPWMNKPREADTRTLESTGYYTNEELKDSPLLPKITMVGIATTEAGQLSKATVKKTMEDLSKELEQEGCGSSSSKTSSEKYCLENRDPLFVANVGDYNSNMGKTSSPRWLRGVHS</sequence>
<reference evidence="5 6" key="1">
    <citation type="submission" date="2024-03" db="EMBL/GenBank/DDBJ databases">
        <title>WGS assembly of Saponaria officinalis var. Norfolk2.</title>
        <authorList>
            <person name="Jenkins J."/>
            <person name="Shu S."/>
            <person name="Grimwood J."/>
            <person name="Barry K."/>
            <person name="Goodstein D."/>
            <person name="Schmutz J."/>
            <person name="Leebens-Mack J."/>
            <person name="Osbourn A."/>
        </authorList>
    </citation>
    <scope>NUCLEOTIDE SEQUENCE [LARGE SCALE GENOMIC DNA]</scope>
    <source>
        <strain evidence="6">cv. Norfolk2</strain>
        <strain evidence="5">JIC</strain>
        <tissue evidence="5">Leaf</tissue>
    </source>
</reference>
<dbReference type="InterPro" id="IPR007378">
    <property type="entry name" value="Tic22-like"/>
</dbReference>
<name>A0AAW1KVZ7_SAPOF</name>
<dbReference type="Proteomes" id="UP001443914">
    <property type="component" value="Unassembled WGS sequence"/>
</dbReference>
<keyword evidence="2" id="KW-0150">Chloroplast</keyword>
<gene>
    <name evidence="5" type="ORF">RND81_05G092000</name>
</gene>
<dbReference type="Pfam" id="PF04278">
    <property type="entry name" value="Tic22"/>
    <property type="match status" value="1"/>
</dbReference>
<accession>A0AAW1KVZ7</accession>
<organism evidence="5 6">
    <name type="scientific">Saponaria officinalis</name>
    <name type="common">Common soapwort</name>
    <name type="synonym">Lychnis saponaria</name>
    <dbReference type="NCBI Taxonomy" id="3572"/>
    <lineage>
        <taxon>Eukaryota</taxon>
        <taxon>Viridiplantae</taxon>
        <taxon>Streptophyta</taxon>
        <taxon>Embryophyta</taxon>
        <taxon>Tracheophyta</taxon>
        <taxon>Spermatophyta</taxon>
        <taxon>Magnoliopsida</taxon>
        <taxon>eudicotyledons</taxon>
        <taxon>Gunneridae</taxon>
        <taxon>Pentapetalae</taxon>
        <taxon>Caryophyllales</taxon>
        <taxon>Caryophyllaceae</taxon>
        <taxon>Caryophylleae</taxon>
        <taxon>Saponaria</taxon>
    </lineage>
</organism>
<evidence type="ECO:0000256" key="3">
    <source>
        <dbReference type="ARBA" id="ARBA00022640"/>
    </source>
</evidence>
<evidence type="ECO:0000313" key="5">
    <source>
        <dbReference type="EMBL" id="KAK9724683.1"/>
    </source>
</evidence>
<protein>
    <recommendedName>
        <fullName evidence="7">Tic22-like family protein</fullName>
    </recommendedName>
</protein>
<feature type="region of interest" description="Disordered" evidence="4">
    <location>
        <begin position="30"/>
        <end position="99"/>
    </location>
</feature>
<evidence type="ECO:0000256" key="4">
    <source>
        <dbReference type="SAM" id="MobiDB-lite"/>
    </source>
</evidence>
<feature type="compositionally biased region" description="Low complexity" evidence="4">
    <location>
        <begin position="40"/>
        <end position="59"/>
    </location>
</feature>
<dbReference type="GO" id="GO:0015031">
    <property type="term" value="P:protein transport"/>
    <property type="evidence" value="ECO:0007669"/>
    <property type="project" value="InterPro"/>
</dbReference>
<dbReference type="PANTHER" id="PTHR35138:SF1">
    <property type="entry name" value="MYB-LIKE DOMAIN-CONTAINING PROTEIN"/>
    <property type="match status" value="1"/>
</dbReference>
<feature type="compositionally biased region" description="Polar residues" evidence="4">
    <location>
        <begin position="529"/>
        <end position="540"/>
    </location>
</feature>
<proteinExistence type="predicted"/>
<dbReference type="GO" id="GO:0009507">
    <property type="term" value="C:chloroplast"/>
    <property type="evidence" value="ECO:0007669"/>
    <property type="project" value="UniProtKB-SubCell"/>
</dbReference>
<evidence type="ECO:0000256" key="2">
    <source>
        <dbReference type="ARBA" id="ARBA00022528"/>
    </source>
</evidence>
<feature type="region of interest" description="Disordered" evidence="4">
    <location>
        <begin position="527"/>
        <end position="548"/>
    </location>
</feature>
<dbReference type="EMBL" id="JBDFQZ010000005">
    <property type="protein sequence ID" value="KAK9724683.1"/>
    <property type="molecule type" value="Genomic_DNA"/>
</dbReference>
<comment type="subcellular location">
    <subcellularLocation>
        <location evidence="1">Plastid</location>
        <location evidence="1">Chloroplast</location>
    </subcellularLocation>
</comment>
<keyword evidence="6" id="KW-1185">Reference proteome</keyword>